<evidence type="ECO:0000313" key="1">
    <source>
        <dbReference type="EMBL" id="MBC5863579.1"/>
    </source>
</evidence>
<reference evidence="1 2" key="1">
    <citation type="submission" date="2020-08" db="EMBL/GenBank/DDBJ databases">
        <title>Description of novel Flavobacterium F-400 isolate.</title>
        <authorList>
            <person name="Saticioglu I."/>
            <person name="Duman M."/>
            <person name="Altun S."/>
        </authorList>
    </citation>
    <scope>NUCLEOTIDE SEQUENCE [LARGE SCALE GENOMIC DNA]</scope>
    <source>
        <strain evidence="1 2">F-400</strain>
    </source>
</reference>
<gene>
    <name evidence="1" type="ORF">H8R26_09100</name>
</gene>
<sequence length="143" mass="16772">MLFFNSIAFGQVSNETHKKQIEKLVLESFDEIWSKLEPKNIEKYYTKDFLLLEHGEVWNNDTIAKYLNKGKLKLPMPKRVNTIEIIDIKVTNKTAWVAYHNYATISVDDKVIRKAHWLESATAILTDKGWKFDMLHSTRVKSE</sequence>
<comment type="caution">
    <text evidence="1">The sequence shown here is derived from an EMBL/GenBank/DDBJ whole genome shotgun (WGS) entry which is preliminary data.</text>
</comment>
<evidence type="ECO:0000313" key="2">
    <source>
        <dbReference type="Proteomes" id="UP000621670"/>
    </source>
</evidence>
<dbReference type="InterPro" id="IPR032710">
    <property type="entry name" value="NTF2-like_dom_sf"/>
</dbReference>
<proteinExistence type="predicted"/>
<protein>
    <submittedName>
        <fullName evidence="1">DUF4440 domain-containing protein</fullName>
    </submittedName>
</protein>
<accession>A0ABR7JGF2</accession>
<keyword evidence="2" id="KW-1185">Reference proteome</keyword>
<dbReference type="Gene3D" id="3.10.450.50">
    <property type="match status" value="1"/>
</dbReference>
<dbReference type="EMBL" id="JACRUM010000004">
    <property type="protein sequence ID" value="MBC5863579.1"/>
    <property type="molecule type" value="Genomic_DNA"/>
</dbReference>
<organism evidence="1 2">
    <name type="scientific">Flavobacterium turcicum</name>
    <dbReference type="NCBI Taxonomy" id="2764718"/>
    <lineage>
        <taxon>Bacteria</taxon>
        <taxon>Pseudomonadati</taxon>
        <taxon>Bacteroidota</taxon>
        <taxon>Flavobacteriia</taxon>
        <taxon>Flavobacteriales</taxon>
        <taxon>Flavobacteriaceae</taxon>
        <taxon>Flavobacterium</taxon>
    </lineage>
</organism>
<dbReference type="Proteomes" id="UP000621670">
    <property type="component" value="Unassembled WGS sequence"/>
</dbReference>
<name>A0ABR7JGF2_9FLAO</name>
<dbReference type="SUPFAM" id="SSF54427">
    <property type="entry name" value="NTF2-like"/>
    <property type="match status" value="1"/>
</dbReference>